<sequence>MIDNNKSIKEGMTLKLEKILKLQGKKDFNEAWSALPGIIDNMVKFEKTLIKTFQGYASKAGVKFAKEAWDNTWDVTDPVTPVGMIMRALRGNEFSKVCSSDFKSKHSNMTQFFSDECDKAISSHSDVKVVDVLKSAYNHSSSWFSSDWKVADRVSGGGWSDQPEVSDYSATSDLKNKGYKDGLVAEQCPQLGPSLTSILSVIGDTANKTVCEKILAGAFGPTVNEKRYWIYFVCCFRYLSDCH</sequence>
<evidence type="ECO:0000313" key="1">
    <source>
        <dbReference type="EMBL" id="AFO52280.1"/>
    </source>
</evidence>
<dbReference type="AlphaFoldDB" id="I7BAF4"/>
<dbReference type="EMBL" id="CP003731">
    <property type="protein sequence ID" value="AFO52280.1"/>
    <property type="molecule type" value="Genomic_DNA"/>
</dbReference>
<evidence type="ECO:0000313" key="2">
    <source>
        <dbReference type="Proteomes" id="UP000006502"/>
    </source>
</evidence>
<dbReference type="OrthoDB" id="401169at2"/>
<protein>
    <submittedName>
        <fullName evidence="1">Uncharacterized protein</fullName>
    </submittedName>
</protein>
<dbReference type="Proteomes" id="UP000006502">
    <property type="component" value="Chromosome"/>
</dbReference>
<dbReference type="KEGG" id="mhl:MHLP_03500"/>
<proteinExistence type="predicted"/>
<dbReference type="HOGENOM" id="CLU_102918_0_0_14"/>
<name>I7BAF4_MYCHA</name>
<keyword evidence="2" id="KW-1185">Reference proteome</keyword>
<organism evidence="1 2">
    <name type="scientific">Mycoplasma haematolamae (strain Purdue)</name>
    <dbReference type="NCBI Taxonomy" id="1212765"/>
    <lineage>
        <taxon>Bacteria</taxon>
        <taxon>Bacillati</taxon>
        <taxon>Mycoplasmatota</taxon>
        <taxon>Mollicutes</taxon>
        <taxon>Mycoplasmataceae</taxon>
        <taxon>Mycoplasma</taxon>
    </lineage>
</organism>
<reference evidence="1 2" key="1">
    <citation type="journal article" date="2012" name="J. Bacteriol.">
        <title>Genome Sequence of "Candidatus Mycoplasma haemolamae" Strain Purdue, a Red Blood Cell Pathogen of Alpacas (Vicugna pacos) and Llamas (Lama glama).</title>
        <authorList>
            <person name="Guimaraes A.M."/>
            <person name="Toth B."/>
            <person name="Santos A.P."/>
            <person name="do Nascimento N.C."/>
            <person name="Kritchevsky J.E."/>
            <person name="Messick J.B."/>
        </authorList>
    </citation>
    <scope>NUCLEOTIDE SEQUENCE [LARGE SCALE GENOMIC DNA]</scope>
    <source>
        <strain evidence="1 2">Purdue</strain>
    </source>
</reference>
<dbReference type="PATRIC" id="fig|1212765.3.peg.787"/>
<reference evidence="2" key="2">
    <citation type="submission" date="2012-07" db="EMBL/GenBank/DDBJ databases">
        <title>Complete genome sequence of 'Candidatus Mycoplasma haemolamae'.</title>
        <authorList>
            <person name="Guimaraes A.M.S."/>
            <person name="Toth B."/>
            <person name="Santos A.P."/>
            <person name="Nascimento N.C."/>
            <person name="Sojka J.E."/>
            <person name="Messick J.B."/>
        </authorList>
    </citation>
    <scope>NUCLEOTIDE SEQUENCE [LARGE SCALE GENOMIC DNA]</scope>
    <source>
        <strain evidence="2">Purdue</strain>
    </source>
</reference>
<gene>
    <name evidence="1" type="ordered locus">MHLP_03500</name>
</gene>
<dbReference type="STRING" id="1212765.MHLP_03500"/>
<accession>I7BAF4</accession>